<dbReference type="EMBL" id="CP002160">
    <property type="protein sequence ID" value="ADL51210.1"/>
    <property type="molecule type" value="Genomic_DNA"/>
</dbReference>
<comment type="similarity">
    <text evidence="12 13">Belongs to the DnaG primase family.</text>
</comment>
<reference evidence="16 17" key="1">
    <citation type="submission" date="2010-08" db="EMBL/GenBank/DDBJ databases">
        <title>Complete sequence of Clostridium cellulovorans 743B.</title>
        <authorList>
            <consortium name="US DOE Joint Genome Institute"/>
            <person name="Lucas S."/>
            <person name="Copeland A."/>
            <person name="Lapidus A."/>
            <person name="Cheng J.-F."/>
            <person name="Bruce D."/>
            <person name="Goodwin L."/>
            <person name="Pitluck S."/>
            <person name="Chertkov O."/>
            <person name="Detter J.C."/>
            <person name="Han C."/>
            <person name="Tapia R."/>
            <person name="Land M."/>
            <person name="Hauser L."/>
            <person name="Chang Y.-J."/>
            <person name="Jeffries C."/>
            <person name="Kyrpides N."/>
            <person name="Ivanova N."/>
            <person name="Mikhailova N."/>
            <person name="Hemme C.L."/>
            <person name="Woyke T."/>
        </authorList>
    </citation>
    <scope>NUCLEOTIDE SEQUENCE [LARGE SCALE GENOMIC DNA]</scope>
    <source>
        <strain evidence="17">ATCC 35296 / DSM 3052 / OCM 3 / 743B</strain>
    </source>
</reference>
<evidence type="ECO:0000256" key="14">
    <source>
        <dbReference type="PIRSR" id="PIRSR002811-1"/>
    </source>
</evidence>
<evidence type="ECO:0000256" key="9">
    <source>
        <dbReference type="ARBA" id="ARBA00022842"/>
    </source>
</evidence>
<comment type="domain">
    <text evidence="12">Contains an N-terminal zinc-binding domain, a central core domain that contains the primase activity, and a C-terminal DnaB-binding domain.</text>
</comment>
<dbReference type="InterPro" id="IPR016136">
    <property type="entry name" value="DNA_helicase_N/primase_C"/>
</dbReference>
<dbReference type="InterPro" id="IPR034151">
    <property type="entry name" value="TOPRIM_DnaG_bac"/>
</dbReference>
<dbReference type="GO" id="GO:0003899">
    <property type="term" value="F:DNA-directed RNA polymerase activity"/>
    <property type="evidence" value="ECO:0007669"/>
    <property type="project" value="UniProtKB-UniRule"/>
</dbReference>
<dbReference type="FunFam" id="3.90.580.10:FF:000001">
    <property type="entry name" value="DNA primase"/>
    <property type="match status" value="1"/>
</dbReference>
<dbReference type="InterPro" id="IPR036977">
    <property type="entry name" value="DNA_primase_Znf_CHC2"/>
</dbReference>
<dbReference type="eggNOG" id="COG0358">
    <property type="taxonomic scope" value="Bacteria"/>
</dbReference>
<gene>
    <name evidence="12" type="primary">dnaG</name>
    <name evidence="16" type="ordered locus">Clocel_1457</name>
</gene>
<evidence type="ECO:0000256" key="13">
    <source>
        <dbReference type="PIRNR" id="PIRNR002811"/>
    </source>
</evidence>
<evidence type="ECO:0000256" key="4">
    <source>
        <dbReference type="ARBA" id="ARBA00022695"/>
    </source>
</evidence>
<accession>D9SW66</accession>
<dbReference type="Proteomes" id="UP000002730">
    <property type="component" value="Chromosome"/>
</dbReference>
<dbReference type="PANTHER" id="PTHR30313">
    <property type="entry name" value="DNA PRIMASE"/>
    <property type="match status" value="1"/>
</dbReference>
<dbReference type="PROSITE" id="PS50880">
    <property type="entry name" value="TOPRIM"/>
    <property type="match status" value="1"/>
</dbReference>
<dbReference type="GO" id="GO:0006269">
    <property type="term" value="P:DNA replication, synthesis of primer"/>
    <property type="evidence" value="ECO:0007669"/>
    <property type="project" value="UniProtKB-UniRule"/>
</dbReference>
<dbReference type="EC" id="2.7.7.101" evidence="12"/>
<dbReference type="InterPro" id="IPR030846">
    <property type="entry name" value="DnaG_bac"/>
</dbReference>
<keyword evidence="17" id="KW-1185">Reference proteome</keyword>
<dbReference type="Gene3D" id="1.10.860.10">
    <property type="entry name" value="DNAb Helicase, Chain A"/>
    <property type="match status" value="1"/>
</dbReference>
<dbReference type="GO" id="GO:0005737">
    <property type="term" value="C:cytoplasm"/>
    <property type="evidence" value="ECO:0007669"/>
    <property type="project" value="TreeGrafter"/>
</dbReference>
<evidence type="ECO:0000313" key="17">
    <source>
        <dbReference type="Proteomes" id="UP000002730"/>
    </source>
</evidence>
<evidence type="ECO:0000256" key="6">
    <source>
        <dbReference type="ARBA" id="ARBA00022723"/>
    </source>
</evidence>
<keyword evidence="7 12" id="KW-0863">Zinc-finger</keyword>
<dbReference type="GO" id="GO:1990077">
    <property type="term" value="C:primosome complex"/>
    <property type="evidence" value="ECO:0007669"/>
    <property type="project" value="UniProtKB-KW"/>
</dbReference>
<keyword evidence="2 12" id="KW-0639">Primosome</keyword>
<dbReference type="PANTHER" id="PTHR30313:SF2">
    <property type="entry name" value="DNA PRIMASE"/>
    <property type="match status" value="1"/>
</dbReference>
<dbReference type="InterPro" id="IPR037068">
    <property type="entry name" value="DNA_primase_core_N_sf"/>
</dbReference>
<keyword evidence="1 12" id="KW-0240">DNA-directed RNA polymerase</keyword>
<dbReference type="InterPro" id="IPR002694">
    <property type="entry name" value="Znf_CHC2"/>
</dbReference>
<keyword evidence="8 12" id="KW-0862">Zinc</keyword>
<organism evidence="16 17">
    <name type="scientific">Clostridium cellulovorans (strain ATCC 35296 / DSM 3052 / OCM 3 / 743B)</name>
    <dbReference type="NCBI Taxonomy" id="573061"/>
    <lineage>
        <taxon>Bacteria</taxon>
        <taxon>Bacillati</taxon>
        <taxon>Bacillota</taxon>
        <taxon>Clostridia</taxon>
        <taxon>Eubacteriales</taxon>
        <taxon>Clostridiaceae</taxon>
        <taxon>Clostridium</taxon>
    </lineage>
</organism>
<comment type="function">
    <text evidence="12 13">RNA polymerase that catalyzes the synthesis of short RNA molecules used as primers for DNA polymerase during DNA replication.</text>
</comment>
<comment type="cofactor">
    <cofactor evidence="12 13 14">
        <name>Zn(2+)</name>
        <dbReference type="ChEBI" id="CHEBI:29105"/>
    </cofactor>
    <text evidence="12 13 14">Binds 1 zinc ion per monomer.</text>
</comment>
<keyword evidence="5 12" id="KW-0235">DNA replication</keyword>
<dbReference type="SMART" id="SM00400">
    <property type="entry name" value="ZnF_CHCC"/>
    <property type="match status" value="1"/>
</dbReference>
<evidence type="ECO:0000256" key="10">
    <source>
        <dbReference type="ARBA" id="ARBA00023125"/>
    </source>
</evidence>
<dbReference type="AlphaFoldDB" id="D9SW66"/>
<evidence type="ECO:0000256" key="7">
    <source>
        <dbReference type="ARBA" id="ARBA00022771"/>
    </source>
</evidence>
<dbReference type="InterPro" id="IPR050219">
    <property type="entry name" value="DnaG_primase"/>
</dbReference>
<evidence type="ECO:0000313" key="16">
    <source>
        <dbReference type="EMBL" id="ADL51210.1"/>
    </source>
</evidence>
<comment type="catalytic activity">
    <reaction evidence="12">
        <text>ssDNA + n NTP = ssDNA/pppN(pN)n-1 hybrid + (n-1) diphosphate.</text>
        <dbReference type="EC" id="2.7.7.101"/>
    </reaction>
</comment>
<dbReference type="Gene3D" id="3.40.1360.10">
    <property type="match status" value="1"/>
</dbReference>
<keyword evidence="3 12" id="KW-0808">Transferase</keyword>
<dbReference type="PIRSF" id="PIRSF002811">
    <property type="entry name" value="DnaG"/>
    <property type="match status" value="1"/>
</dbReference>
<evidence type="ECO:0000259" key="15">
    <source>
        <dbReference type="PROSITE" id="PS50880"/>
    </source>
</evidence>
<dbReference type="FunFam" id="3.40.1360.10:FF:000002">
    <property type="entry name" value="DNA primase"/>
    <property type="match status" value="1"/>
</dbReference>
<dbReference type="KEGG" id="ccb:Clocel_1457"/>
<evidence type="ECO:0000256" key="2">
    <source>
        <dbReference type="ARBA" id="ARBA00022515"/>
    </source>
</evidence>
<evidence type="ECO:0000256" key="3">
    <source>
        <dbReference type="ARBA" id="ARBA00022679"/>
    </source>
</evidence>
<name>D9SW66_CLOC7</name>
<dbReference type="SUPFAM" id="SSF56731">
    <property type="entry name" value="DNA primase core"/>
    <property type="match status" value="1"/>
</dbReference>
<dbReference type="OrthoDB" id="9803773at2"/>
<dbReference type="Gene3D" id="3.90.980.10">
    <property type="entry name" value="DNA primase, catalytic core, N-terminal domain"/>
    <property type="match status" value="1"/>
</dbReference>
<dbReference type="RefSeq" id="WP_010075923.1">
    <property type="nucleotide sequence ID" value="NC_014393.1"/>
</dbReference>
<evidence type="ECO:0000256" key="1">
    <source>
        <dbReference type="ARBA" id="ARBA00022478"/>
    </source>
</evidence>
<evidence type="ECO:0000256" key="5">
    <source>
        <dbReference type="ARBA" id="ARBA00022705"/>
    </source>
</evidence>
<feature type="zinc finger region" description="CHC2-type" evidence="12 14">
    <location>
        <begin position="38"/>
        <end position="62"/>
    </location>
</feature>
<dbReference type="Pfam" id="PF08275">
    <property type="entry name" value="DNAG_N"/>
    <property type="match status" value="1"/>
</dbReference>
<keyword evidence="6 12" id="KW-0479">Metal-binding</keyword>
<dbReference type="Pfam" id="PF13155">
    <property type="entry name" value="Toprim_2"/>
    <property type="match status" value="1"/>
</dbReference>
<dbReference type="CDD" id="cd03364">
    <property type="entry name" value="TOPRIM_DnaG_primases"/>
    <property type="match status" value="1"/>
</dbReference>
<keyword evidence="10 12" id="KW-0238">DNA-binding</keyword>
<evidence type="ECO:0000256" key="12">
    <source>
        <dbReference type="HAMAP-Rule" id="MF_00974"/>
    </source>
</evidence>
<dbReference type="InterPro" id="IPR006295">
    <property type="entry name" value="DNA_primase_DnaG"/>
</dbReference>
<dbReference type="HAMAP" id="MF_00974">
    <property type="entry name" value="DNA_primase_DnaG"/>
    <property type="match status" value="1"/>
</dbReference>
<feature type="domain" description="Toprim" evidence="15">
    <location>
        <begin position="251"/>
        <end position="332"/>
    </location>
</feature>
<dbReference type="STRING" id="573061.Clocel_1457"/>
<dbReference type="SMART" id="SM00493">
    <property type="entry name" value="TOPRIM"/>
    <property type="match status" value="1"/>
</dbReference>
<keyword evidence="4 12" id="KW-0548">Nucleotidyltransferase</keyword>
<protein>
    <recommendedName>
        <fullName evidence="12 13">DNA primase</fullName>
        <ecNumber evidence="12">2.7.7.101</ecNumber>
    </recommendedName>
</protein>
<dbReference type="Gene3D" id="3.90.580.10">
    <property type="entry name" value="Zinc finger, CHC2-type domain"/>
    <property type="match status" value="1"/>
</dbReference>
<evidence type="ECO:0000256" key="11">
    <source>
        <dbReference type="ARBA" id="ARBA00023163"/>
    </source>
</evidence>
<dbReference type="GO" id="GO:0008270">
    <property type="term" value="F:zinc ion binding"/>
    <property type="evidence" value="ECO:0007669"/>
    <property type="project" value="UniProtKB-UniRule"/>
</dbReference>
<dbReference type="InterPro" id="IPR006171">
    <property type="entry name" value="TOPRIM_dom"/>
</dbReference>
<keyword evidence="11 12" id="KW-0804">Transcription</keyword>
<dbReference type="NCBIfam" id="TIGR01391">
    <property type="entry name" value="dnaG"/>
    <property type="match status" value="1"/>
</dbReference>
<dbReference type="FunFam" id="3.90.980.10:FF:000001">
    <property type="entry name" value="DNA primase"/>
    <property type="match status" value="1"/>
</dbReference>
<dbReference type="InterPro" id="IPR019475">
    <property type="entry name" value="DNA_primase_DnaB-bd"/>
</dbReference>
<proteinExistence type="inferred from homology"/>
<comment type="subunit">
    <text evidence="12">Monomer. Interacts with DnaB.</text>
</comment>
<dbReference type="HOGENOM" id="CLU_013501_3_3_9"/>
<dbReference type="SUPFAM" id="SSF57783">
    <property type="entry name" value="Zinc beta-ribbon"/>
    <property type="match status" value="1"/>
</dbReference>
<dbReference type="InterPro" id="IPR013264">
    <property type="entry name" value="DNAG_N"/>
</dbReference>
<sequence length="591" mass="68022">MISEEIIQRIIDENDIVDVITESGVRLKRSGRNYFGLCPFHHENSPSFSVSPEKQIFKCFGCGEAGNVIGYVMKNKNMSYYDTLKYLAERVNIQVEENKAEIENKKRIQRFYDINVDAARYFFSNLMKNKEALSYFTGRGIELGTIKSFGLGYALDSWGELLKYLKSKKYTDKEILSLGLAIEGKNNRIYDRFRNRVIFPVFDYKGNVIGFGGRVLDDSKPKYLNSPESRIFEKRKNLYGLNFAIKKGLKDYVIIVEGYMDAISLHQFGVTNVVATLGTALTTEQAKLLKRYVNKVIIAYDADFAGQSATMRGLKILKEAGFLVYVLRIPEGKDPDEYIRNNGKLAFVKLVEAAESLTEYRISSLEGNFNIDKQEEKIAFINEAANVLKESDPIERDIYVKKLAEKTYISEQAIYDKIAEKGINANLEQQEYNFGDNGQNLYLEKGYIKAERALLKILLQKEEYTKFIVDNISVEEMILDSHKFLYNLILGCMDVSFEEKVKSVQLKCTDNDSFKELTHILLEEINYEEVEVEKLIEDYILSIKKNNLEIKKRELVKKIKQCEAAGDIQETIVYVKELEEIQRNLKSFTNA</sequence>
<dbReference type="Pfam" id="PF10410">
    <property type="entry name" value="DnaB_bind"/>
    <property type="match status" value="1"/>
</dbReference>
<evidence type="ECO:0000256" key="8">
    <source>
        <dbReference type="ARBA" id="ARBA00022833"/>
    </source>
</evidence>
<dbReference type="Pfam" id="PF01807">
    <property type="entry name" value="Zn_ribbon_DnaG"/>
    <property type="match status" value="1"/>
</dbReference>
<keyword evidence="9" id="KW-0460">Magnesium</keyword>
<dbReference type="GO" id="GO:0003677">
    <property type="term" value="F:DNA binding"/>
    <property type="evidence" value="ECO:0007669"/>
    <property type="project" value="UniProtKB-KW"/>
</dbReference>
<dbReference type="GO" id="GO:0000428">
    <property type="term" value="C:DNA-directed RNA polymerase complex"/>
    <property type="evidence" value="ECO:0007669"/>
    <property type="project" value="UniProtKB-KW"/>
</dbReference>